<evidence type="ECO:0000313" key="3">
    <source>
        <dbReference type="EMBL" id="EAR83960.2"/>
    </source>
</evidence>
<dbReference type="InParanoid" id="I7LZH8"/>
<reference evidence="4" key="1">
    <citation type="journal article" date="2006" name="PLoS Biol.">
        <title>Macronuclear genome sequence of the ciliate Tetrahymena thermophila, a model eukaryote.</title>
        <authorList>
            <person name="Eisen J.A."/>
            <person name="Coyne R.S."/>
            <person name="Wu M."/>
            <person name="Wu D."/>
            <person name="Thiagarajan M."/>
            <person name="Wortman J.R."/>
            <person name="Badger J.H."/>
            <person name="Ren Q."/>
            <person name="Amedeo P."/>
            <person name="Jones K.M."/>
            <person name="Tallon L.J."/>
            <person name="Delcher A.L."/>
            <person name="Salzberg S.L."/>
            <person name="Silva J.C."/>
            <person name="Haas B.J."/>
            <person name="Majoros W.H."/>
            <person name="Farzad M."/>
            <person name="Carlton J.M."/>
            <person name="Smith R.K. Jr."/>
            <person name="Garg J."/>
            <person name="Pearlman R.E."/>
            <person name="Karrer K.M."/>
            <person name="Sun L."/>
            <person name="Manning G."/>
            <person name="Elde N.C."/>
            <person name="Turkewitz A.P."/>
            <person name="Asai D.J."/>
            <person name="Wilkes D.E."/>
            <person name="Wang Y."/>
            <person name="Cai H."/>
            <person name="Collins K."/>
            <person name="Stewart B.A."/>
            <person name="Lee S.R."/>
            <person name="Wilamowska K."/>
            <person name="Weinberg Z."/>
            <person name="Ruzzo W.L."/>
            <person name="Wloga D."/>
            <person name="Gaertig J."/>
            <person name="Frankel J."/>
            <person name="Tsao C.-C."/>
            <person name="Gorovsky M.A."/>
            <person name="Keeling P.J."/>
            <person name="Waller R.F."/>
            <person name="Patron N.J."/>
            <person name="Cherry J.M."/>
            <person name="Stover N.A."/>
            <person name="Krieger C.J."/>
            <person name="del Toro C."/>
            <person name="Ryder H.F."/>
            <person name="Williamson S.C."/>
            <person name="Barbeau R.A."/>
            <person name="Hamilton E.P."/>
            <person name="Orias E."/>
        </authorList>
    </citation>
    <scope>NUCLEOTIDE SEQUENCE [LARGE SCALE GENOMIC DNA]</scope>
    <source>
        <strain evidence="4">SB210</strain>
    </source>
</reference>
<name>I7LZH8_TETTS</name>
<feature type="coiled-coil region" evidence="1">
    <location>
        <begin position="266"/>
        <end position="314"/>
    </location>
</feature>
<dbReference type="GeneID" id="7823695"/>
<gene>
    <name evidence="3" type="ORF">TTHERM_00773700</name>
</gene>
<dbReference type="Proteomes" id="UP000009168">
    <property type="component" value="Unassembled WGS sequence"/>
</dbReference>
<dbReference type="eggNOG" id="ENOG502SPD6">
    <property type="taxonomic scope" value="Eukaryota"/>
</dbReference>
<dbReference type="KEGG" id="tet:TTHERM_00773700"/>
<evidence type="ECO:0000313" key="4">
    <source>
        <dbReference type="Proteomes" id="UP000009168"/>
    </source>
</evidence>
<protein>
    <submittedName>
        <fullName evidence="3">Trichocyst matrix protein, putative</fullName>
    </submittedName>
</protein>
<keyword evidence="2" id="KW-0732">Signal</keyword>
<evidence type="ECO:0000256" key="2">
    <source>
        <dbReference type="SAM" id="SignalP"/>
    </source>
</evidence>
<sequence>MKQVAIIGFLLILNITFSQAVFLKRPVTQHFTVFSQLEKIENHSFGKRILDTVALQITNRVPLGEVAKVISEINSDIQSQQQTADSLQAERSRECESEQDRLNSIITDNNAIKTDALENIAILEVEISQLSANIGNKNQQLTLLSDRVSSIQDARSRDNEDFERRSQETEQVIEALNLIIEKVGSISPETSEQEVFLQLAKIGKSNPILSLVSIASTFSQDSLDNVINKLSQLRESLSASLVEDGEAENRAIKEFNKLVSELHSTINSLNLLISSLNNELSQKQASHAFHTSRLNNAEEAISSSQELLKRKVSQCNDWSTQYQSDTQARNEQIDIIEEVQSIVATKLETMKDYLKERAEQ</sequence>
<organism evidence="3 4">
    <name type="scientific">Tetrahymena thermophila (strain SB210)</name>
    <dbReference type="NCBI Taxonomy" id="312017"/>
    <lineage>
        <taxon>Eukaryota</taxon>
        <taxon>Sar</taxon>
        <taxon>Alveolata</taxon>
        <taxon>Ciliophora</taxon>
        <taxon>Intramacronucleata</taxon>
        <taxon>Oligohymenophorea</taxon>
        <taxon>Hymenostomatida</taxon>
        <taxon>Tetrahymenina</taxon>
        <taxon>Tetrahymenidae</taxon>
        <taxon>Tetrahymena</taxon>
    </lineage>
</organism>
<accession>I7LZH8</accession>
<evidence type="ECO:0000256" key="1">
    <source>
        <dbReference type="SAM" id="Coils"/>
    </source>
</evidence>
<feature type="chain" id="PRO_5003712262" evidence="2">
    <location>
        <begin position="21"/>
        <end position="360"/>
    </location>
</feature>
<dbReference type="EMBL" id="GG662514">
    <property type="protein sequence ID" value="EAR83960.2"/>
    <property type="molecule type" value="Genomic_DNA"/>
</dbReference>
<keyword evidence="4" id="KW-1185">Reference proteome</keyword>
<proteinExistence type="predicted"/>
<dbReference type="RefSeq" id="XP_001031623.2">
    <property type="nucleotide sequence ID" value="XM_001031623.2"/>
</dbReference>
<dbReference type="AlphaFoldDB" id="I7LZH8"/>
<feature type="signal peptide" evidence="2">
    <location>
        <begin position="1"/>
        <end position="20"/>
    </location>
</feature>
<keyword evidence="1" id="KW-0175">Coiled coil</keyword>
<dbReference type="OrthoDB" id="300625at2759"/>
<feature type="coiled-coil region" evidence="1">
    <location>
        <begin position="70"/>
        <end position="179"/>
    </location>
</feature>